<evidence type="ECO:0000313" key="2">
    <source>
        <dbReference type="Proteomes" id="UP000197153"/>
    </source>
</evidence>
<name>A0A248K1F8_9PROT</name>
<protein>
    <submittedName>
        <fullName evidence="1">Uncharacterized protein</fullName>
    </submittedName>
</protein>
<gene>
    <name evidence="1" type="ORF">Y958_27455</name>
</gene>
<sequence>MTSVYRLGYRSGFLPGLVELGRVMSPHDHMDIICRYLLCVVYVFIFEGNDHSPARLEACL</sequence>
<reference evidence="1 2" key="1">
    <citation type="submission" date="2017-06" db="EMBL/GenBank/DDBJ databases">
        <title>Complete genome sequence of Nitrospirillum amazonense strain CBAmC, an endophytic nitrogen-fixing and plant growth-promoting bacterium, isolated from sugarcane.</title>
        <authorList>
            <person name="Schwab S."/>
            <person name="dos Santos Teixeira K.R."/>
            <person name="Simoes Araujo J.L."/>
            <person name="Soares Vidal M."/>
            <person name="Borges de Freitas H.R."/>
            <person name="Rivello Crivelaro A.L."/>
            <person name="Bueno de Camargo Nunes A."/>
            <person name="dos Santos C.M."/>
            <person name="Palmeira da Silva Rosa D."/>
            <person name="da Silva Padilha D."/>
            <person name="da Silva E."/>
            <person name="Araujo Terra L."/>
            <person name="Soares Mendes V."/>
            <person name="Farinelli L."/>
            <person name="Magalhaes Cruz L."/>
            <person name="Baldani J.I."/>
        </authorList>
    </citation>
    <scope>NUCLEOTIDE SEQUENCE [LARGE SCALE GENOMIC DNA]</scope>
    <source>
        <strain evidence="1 2">CBAmC</strain>
    </source>
</reference>
<dbReference type="EMBL" id="CP022112">
    <property type="protein sequence ID" value="ASG24596.1"/>
    <property type="molecule type" value="Genomic_DNA"/>
</dbReference>
<dbReference type="AlphaFoldDB" id="A0A248K1F8"/>
<evidence type="ECO:0000313" key="1">
    <source>
        <dbReference type="EMBL" id="ASG24596.1"/>
    </source>
</evidence>
<accession>A0A248K1F8</accession>
<dbReference type="Proteomes" id="UP000197153">
    <property type="component" value="Chromosome 3"/>
</dbReference>
<proteinExistence type="predicted"/>
<keyword evidence="2" id="KW-1185">Reference proteome</keyword>
<dbReference type="KEGG" id="nao:Y958_27455"/>
<organism evidence="1 2">
    <name type="scientific">Nitrospirillum viridazoti CBAmc</name>
    <dbReference type="NCBI Taxonomy" id="1441467"/>
    <lineage>
        <taxon>Bacteria</taxon>
        <taxon>Pseudomonadati</taxon>
        <taxon>Pseudomonadota</taxon>
        <taxon>Alphaproteobacteria</taxon>
        <taxon>Rhodospirillales</taxon>
        <taxon>Azospirillaceae</taxon>
        <taxon>Nitrospirillum</taxon>
        <taxon>Nitrospirillum viridazoti</taxon>
    </lineage>
</organism>